<evidence type="ECO:0000313" key="2">
    <source>
        <dbReference type="Proteomes" id="UP000228562"/>
    </source>
</evidence>
<name>A0A291LH25_9CAUD</name>
<evidence type="ECO:0000313" key="1">
    <source>
        <dbReference type="EMBL" id="ATI18696.1"/>
    </source>
</evidence>
<accession>A0A291LH25</accession>
<protein>
    <submittedName>
        <fullName evidence="1">Uncharacterized protein</fullName>
    </submittedName>
</protein>
<dbReference type="EMBL" id="MF766044">
    <property type="protein sequence ID" value="ATI18696.1"/>
    <property type="molecule type" value="Genomic_DNA"/>
</dbReference>
<keyword evidence="2" id="KW-1185">Reference proteome</keyword>
<sequence length="59" mass="6397">MADVRSSFSIEAADAKKGLTLGELKKLLATLEEHSEADDDAPIKVKVGWKSQVTRIEIG</sequence>
<reference evidence="1 2" key="1">
    <citation type="submission" date="2017-08" db="EMBL/GenBank/DDBJ databases">
        <authorList>
            <person name="Spangler E.H."/>
            <person name="Amajor V.O."/>
            <person name="Gomez X.D."/>
            <person name="Bhuiyan S."/>
            <person name="Layton S.R."/>
            <person name="Kim T."/>
            <person name="Hughes L.E."/>
            <person name="Garlena R.A."/>
            <person name="Russell D.A."/>
            <person name="Pope W.H."/>
            <person name="Jacobs-Sera D."/>
            <person name="Hendrix R.W."/>
            <person name="Hatfull G.F."/>
        </authorList>
    </citation>
    <scope>NUCLEOTIDE SEQUENCE [LARGE SCALE GENOMIC DNA]</scope>
</reference>
<proteinExistence type="predicted"/>
<gene>
    <name evidence="1" type="ORF">SEA_AMETHYST_77</name>
</gene>
<organism evidence="1 2">
    <name type="scientific">Streptomyces phage Amethyst</name>
    <dbReference type="NCBI Taxonomy" id="2041205"/>
    <lineage>
        <taxon>Viruses</taxon>
        <taxon>Duplodnaviria</taxon>
        <taxon>Heunggongvirae</taxon>
        <taxon>Uroviricota</taxon>
        <taxon>Caudoviricetes</taxon>
        <taxon>Arquatrovirinae</taxon>
        <taxon>Omarvirus</taxon>
        <taxon>Omarvirus amethyst</taxon>
    </lineage>
</organism>
<dbReference type="Proteomes" id="UP000228562">
    <property type="component" value="Segment"/>
</dbReference>